<protein>
    <submittedName>
        <fullName evidence="4">Amino acid ABC transporter substrate-binding protein, PAAT family</fullName>
    </submittedName>
</protein>
<evidence type="ECO:0000259" key="3">
    <source>
        <dbReference type="SMART" id="SM00062"/>
    </source>
</evidence>
<dbReference type="KEGG" id="pprf:DPRO_3322"/>
<organism evidence="4 5">
    <name type="scientific">Pseudodesulfovibrio profundus</name>
    <dbReference type="NCBI Taxonomy" id="57320"/>
    <lineage>
        <taxon>Bacteria</taxon>
        <taxon>Pseudomonadati</taxon>
        <taxon>Thermodesulfobacteriota</taxon>
        <taxon>Desulfovibrionia</taxon>
        <taxon>Desulfovibrionales</taxon>
        <taxon>Desulfovibrionaceae</taxon>
    </lineage>
</organism>
<dbReference type="PANTHER" id="PTHR35936">
    <property type="entry name" value="MEMBRANE-BOUND LYTIC MUREIN TRANSGLYCOSYLASE F"/>
    <property type="match status" value="1"/>
</dbReference>
<dbReference type="SMART" id="SM00062">
    <property type="entry name" value="PBPb"/>
    <property type="match status" value="1"/>
</dbReference>
<dbReference type="EMBL" id="LT907975">
    <property type="protein sequence ID" value="SOB60234.1"/>
    <property type="molecule type" value="Genomic_DNA"/>
</dbReference>
<keyword evidence="1 2" id="KW-0732">Signal</keyword>
<dbReference type="Proteomes" id="UP000219215">
    <property type="component" value="Chromosome DPRO"/>
</dbReference>
<dbReference type="Gene3D" id="3.40.190.10">
    <property type="entry name" value="Periplasmic binding protein-like II"/>
    <property type="match status" value="2"/>
</dbReference>
<dbReference type="Pfam" id="PF00497">
    <property type="entry name" value="SBP_bac_3"/>
    <property type="match status" value="1"/>
</dbReference>
<feature type="signal peptide" evidence="2">
    <location>
        <begin position="1"/>
        <end position="23"/>
    </location>
</feature>
<evidence type="ECO:0000313" key="4">
    <source>
        <dbReference type="EMBL" id="SOB60234.1"/>
    </source>
</evidence>
<dbReference type="PANTHER" id="PTHR35936:SF38">
    <property type="entry name" value="GLUTAMINE-BINDING PERIPLASMIC PROTEIN"/>
    <property type="match status" value="1"/>
</dbReference>
<dbReference type="InterPro" id="IPR001638">
    <property type="entry name" value="Solute-binding_3/MltF_N"/>
</dbReference>
<evidence type="ECO:0000313" key="5">
    <source>
        <dbReference type="Proteomes" id="UP000219215"/>
    </source>
</evidence>
<gene>
    <name evidence="4" type="ORF">DPRO_3322</name>
</gene>
<evidence type="ECO:0000256" key="2">
    <source>
        <dbReference type="SAM" id="SignalP"/>
    </source>
</evidence>
<dbReference type="SUPFAM" id="SSF53850">
    <property type="entry name" value="Periplasmic binding protein-like II"/>
    <property type="match status" value="1"/>
</dbReference>
<keyword evidence="5" id="KW-1185">Reference proteome</keyword>
<dbReference type="CDD" id="cd13530">
    <property type="entry name" value="PBP2_peptides_like"/>
    <property type="match status" value="1"/>
</dbReference>
<dbReference type="AlphaFoldDB" id="A0A2C8FEB6"/>
<evidence type="ECO:0000256" key="1">
    <source>
        <dbReference type="ARBA" id="ARBA00022729"/>
    </source>
</evidence>
<accession>A0A2C8FEB6</accession>
<proteinExistence type="predicted"/>
<reference evidence="5" key="1">
    <citation type="submission" date="2017-09" db="EMBL/GenBank/DDBJ databases">
        <authorList>
            <person name="Regsiter A."/>
            <person name="William W."/>
        </authorList>
    </citation>
    <scope>NUCLEOTIDE SEQUENCE [LARGE SCALE GENOMIC DNA]</scope>
    <source>
        <strain evidence="5">500-1</strain>
    </source>
</reference>
<name>A0A2C8FEB6_9BACT</name>
<sequence>MKRIVSLALMLCMVLGAVQTASADALDEIIKRGELRVAVQTQGPPFSFVDKNGERTGSSVEFCKMMAEEMGVKIKFLDYDWDGLIPALLSGKADMLAGDMTANLKRALRVSFTDAFYYTGSVAVTKSGSELTSWEQLNNPDVKIAVLIGGTGEADAKRLFPNAEIKSYKGGGPILLNAIMAGHADVAVNDKSAIVGGMTSFPEGSMTIIPGVMSEQPLAFAVRPQDEHLRQWINLFFKWVKADGRYDANIDYWVDSLDWKKDH</sequence>
<feature type="domain" description="Solute-binding protein family 3/N-terminal" evidence="3">
    <location>
        <begin position="34"/>
        <end position="257"/>
    </location>
</feature>
<feature type="chain" id="PRO_5013310763" evidence="2">
    <location>
        <begin position="24"/>
        <end position="263"/>
    </location>
</feature>